<organism evidence="1 2">
    <name type="scientific">Janthinobacterium aestuarii</name>
    <dbReference type="NCBI Taxonomy" id="2985511"/>
    <lineage>
        <taxon>Bacteria</taxon>
        <taxon>Pseudomonadati</taxon>
        <taxon>Pseudomonadota</taxon>
        <taxon>Betaproteobacteria</taxon>
        <taxon>Burkholderiales</taxon>
        <taxon>Oxalobacteraceae</taxon>
        <taxon>Janthinobacterium</taxon>
    </lineage>
</organism>
<sequence>MIDFVDLERHFAPIYKDKDAELNWSLHLGRKYGNWLNWEELLKRRRVVLLAEALCGKTKELEQRALMLRGQAHPAFYVRIEDLIDHGFIAALRREDAQLFDAWKQSETGDAWFFLDSVDEARINNKSFPSALRTLSNELGNDSLNRAFIIVSCRVSDWKGKSDREAIETELPFVNNLACHDRDEILLGPIFDKHTIKTHTTILDEVPRPSDLLVVQLVPLTDDQKLKMADAAKIDGRALLRAINQSGLDAMAERPGDFIDLIGYWAEHSRLDSLIEMTAAGVRRKLREENQHRAGLLSPERAMDGARRLAAALVFAKTFALKAPGQEPDLTLSKGAINPSDILHDWQPHEVNALLRTGVFAPSTYGRIKFHHRTTQEFLAACWLRTLLEHNCPISEIKRLLFADPYGAKTAVPSLLAVTAWLSQWVPEVCQELIEREPIALIVHGDPKSLSLQTRGALLNSYAHLDAAGRLDYEYIDNRAAWMFSNSALAKAINLAWQANSKAGFRLHLLHFIEEGRVEACVHLARQAACDESQDDMRIAATRAMVVCNDHSGLKKIARQLIAEPERLNARLAPRLAELLYPNYLNIADLLMLIERSEQARKFSSDGFASYLATFHKQTPSRLDKKRLVAGIADLVLGSDRLNASNETATRYTELCKGIADLANAEFSVSGRGEIEDGMLHLLMAVERVLDYYHEDAALPALKDRVRADKHLNRQLMWADAAAWRSRPTTDHPIVHFCQIGPFYGRTLWGTDASDLDWLLNDARRMCSEDDRRIAFSALWHALKDDEVSPLRLRLDLLAFEDLVLGRDLAEFVKPREPDAYVQQQLEAKLEHEKEAARAKQSWLDFREELSKNPSILDHADTLISWRGGQHRLYTLTTWLKMRAAKDGKDNVISYSLLNGVFSHEVIEHYAAGMRQVWRLRKPVRPNVSGINRTFTLLSRLALDALTLDSQSSGWATNLSEMEVRTAIRHATMAGTIRCSWVHKLVLARTEIALPEIVAALQYEFGAKNQFNDILSNAAYHDVPGQQIVTEKVFLHLKRKEPADKQTLDYCSRIVARHVDFLTRKDVIALAQKRLLVHMASWDDERISVYLRILASVDGDGLARLVFTQLVRTSAESEPEFELRVQHWLGALFDRHTSDGVALPALHSMGLELLAKFLKLAYRYVRPQDDRTSESGSTVSRRDRAEGARNSLLNEVMVRRETAAYDVLMQMAGNPEYAPHSMRFSELAHRKAHVDSDIDAWTAAEINDFGHLHVAPTKNGGQLLRLVIAVLSNITDSFHNADASSRSLFALADDEEKVQQWLTERLNDLSKARYHAHREPKVAESKEPDIIVSSTSCSAQIAIEIKNANKKWTVKQYETAVRKQLANFYLRPQNRRHGLLVISLHAPRKWRFDGKNMNFDQLMLHLMRYAAQVTANQMGAIEVQVIGINACRPARSAN</sequence>
<dbReference type="RefSeq" id="WP_338678558.1">
    <property type="nucleotide sequence ID" value="NZ_CP142523.1"/>
</dbReference>
<reference evidence="1 2" key="1">
    <citation type="submission" date="2024-01" db="EMBL/GenBank/DDBJ databases">
        <title>Draft genome sequences of nine bacterial species from freshwater ponds near Washington, DC.</title>
        <authorList>
            <person name="Pavloudi C."/>
            <person name="Oliver L."/>
            <person name="Slattery K."/>
            <person name="Lissner G."/>
            <person name="Saw J.H."/>
        </authorList>
    </citation>
    <scope>NUCLEOTIDE SEQUENCE [LARGE SCALE GENOMIC DNA]</scope>
    <source>
        <strain evidence="2">TB1-E2</strain>
    </source>
</reference>
<evidence type="ECO:0000313" key="2">
    <source>
        <dbReference type="Proteomes" id="UP001373909"/>
    </source>
</evidence>
<name>A0ABZ2GI74_9BURK</name>
<evidence type="ECO:0008006" key="3">
    <source>
        <dbReference type="Google" id="ProtNLM"/>
    </source>
</evidence>
<dbReference type="EMBL" id="CP142523">
    <property type="protein sequence ID" value="WWO43905.1"/>
    <property type="molecule type" value="Genomic_DNA"/>
</dbReference>
<gene>
    <name evidence="1" type="ORF">OPV09_14335</name>
</gene>
<dbReference type="Proteomes" id="UP001373909">
    <property type="component" value="Chromosome"/>
</dbReference>
<keyword evidence="2" id="KW-1185">Reference proteome</keyword>
<accession>A0ABZ2GI74</accession>
<protein>
    <recommendedName>
        <fullName evidence="3">ATP-binding protein</fullName>
    </recommendedName>
</protein>
<proteinExistence type="predicted"/>
<evidence type="ECO:0000313" key="1">
    <source>
        <dbReference type="EMBL" id="WWO43905.1"/>
    </source>
</evidence>